<feature type="region of interest" description="Disordered" evidence="1">
    <location>
        <begin position="1"/>
        <end position="33"/>
    </location>
</feature>
<proteinExistence type="predicted"/>
<evidence type="ECO:0000256" key="1">
    <source>
        <dbReference type="SAM" id="MobiDB-lite"/>
    </source>
</evidence>
<organism evidence="2 3">
    <name type="scientific">Neocucurbitaria cava</name>
    <dbReference type="NCBI Taxonomy" id="798079"/>
    <lineage>
        <taxon>Eukaryota</taxon>
        <taxon>Fungi</taxon>
        <taxon>Dikarya</taxon>
        <taxon>Ascomycota</taxon>
        <taxon>Pezizomycotina</taxon>
        <taxon>Dothideomycetes</taxon>
        <taxon>Pleosporomycetidae</taxon>
        <taxon>Pleosporales</taxon>
        <taxon>Pleosporineae</taxon>
        <taxon>Cucurbitariaceae</taxon>
        <taxon>Neocucurbitaria</taxon>
    </lineage>
</organism>
<name>A0A9W8Y591_9PLEO</name>
<dbReference type="Proteomes" id="UP001140560">
    <property type="component" value="Unassembled WGS sequence"/>
</dbReference>
<gene>
    <name evidence="2" type="ORF">N0V83_006655</name>
</gene>
<dbReference type="AlphaFoldDB" id="A0A9W8Y591"/>
<evidence type="ECO:0000313" key="2">
    <source>
        <dbReference type="EMBL" id="KAJ4368299.1"/>
    </source>
</evidence>
<dbReference type="EMBL" id="JAPEUY010000011">
    <property type="protein sequence ID" value="KAJ4368299.1"/>
    <property type="molecule type" value="Genomic_DNA"/>
</dbReference>
<sequence length="265" mass="29795">MTSLRLVSPQRLQDHVTSKKKAHSSPRKVCKPRDSHFTIVQPSRAPKSVHRSLPTLKNGKQQLPPHFKAVSDGFVGSELKTEFKKRSHRKSKAAPIQRKIASARGLALFSGLLPLPAYDRIKAPMECSTPSYSNPPPGFVVSAEQFRDITSPEQLMASTQNTDHHRQTPRPHPQQWDKAIYNQLSSVTAPVRSVSENSQSELSAEERSENGEEDSGADDDFMNSQRLVPWTPMDVHSIADEPTYFEHAIYHLNVSDHALYVDDHF</sequence>
<evidence type="ECO:0000313" key="3">
    <source>
        <dbReference type="Proteomes" id="UP001140560"/>
    </source>
</evidence>
<keyword evidence="3" id="KW-1185">Reference proteome</keyword>
<comment type="caution">
    <text evidence="2">The sequence shown here is derived from an EMBL/GenBank/DDBJ whole genome shotgun (WGS) entry which is preliminary data.</text>
</comment>
<feature type="compositionally biased region" description="Polar residues" evidence="1">
    <location>
        <begin position="188"/>
        <end position="202"/>
    </location>
</feature>
<dbReference type="OrthoDB" id="3794585at2759"/>
<accession>A0A9W8Y591</accession>
<feature type="compositionally biased region" description="Acidic residues" evidence="1">
    <location>
        <begin position="211"/>
        <end position="221"/>
    </location>
</feature>
<feature type="compositionally biased region" description="Basic residues" evidence="1">
    <location>
        <begin position="18"/>
        <end position="30"/>
    </location>
</feature>
<reference evidence="2" key="1">
    <citation type="submission" date="2022-10" db="EMBL/GenBank/DDBJ databases">
        <title>Tapping the CABI collections for fungal endophytes: first genome assemblies for Collariella, Neodidymelliopsis, Ascochyta clinopodiicola, Didymella pomorum, Didymosphaeria variabile, Neocosmospora piperis and Neocucurbitaria cava.</title>
        <authorList>
            <person name="Hill R."/>
        </authorList>
    </citation>
    <scope>NUCLEOTIDE SEQUENCE</scope>
    <source>
        <strain evidence="2">IMI 356814</strain>
    </source>
</reference>
<feature type="region of interest" description="Disordered" evidence="1">
    <location>
        <begin position="188"/>
        <end position="223"/>
    </location>
</feature>
<protein>
    <submittedName>
        <fullName evidence="2">Uncharacterized protein</fullName>
    </submittedName>
</protein>